<feature type="non-terminal residue" evidence="9">
    <location>
        <position position="301"/>
    </location>
</feature>
<evidence type="ECO:0000256" key="6">
    <source>
        <dbReference type="ARBA" id="ARBA00023136"/>
    </source>
</evidence>
<comment type="similarity">
    <text evidence="7">Belongs to the dicarboxylate/amino acid:cation symporter (DAACS) (TC 2.A.23) family.</text>
</comment>
<evidence type="ECO:0000256" key="2">
    <source>
        <dbReference type="ARBA" id="ARBA00022448"/>
    </source>
</evidence>
<feature type="region of interest" description="Disordered" evidence="8">
    <location>
        <begin position="27"/>
        <end position="78"/>
    </location>
</feature>
<keyword evidence="7" id="KW-0769">Symport</keyword>
<keyword evidence="3" id="KW-1003">Cell membrane</keyword>
<dbReference type="GO" id="GO:0005886">
    <property type="term" value="C:plasma membrane"/>
    <property type="evidence" value="ECO:0007669"/>
    <property type="project" value="UniProtKB-SubCell"/>
</dbReference>
<name>A0A1V9YNQ4_ACHHY</name>
<reference evidence="9 10" key="1">
    <citation type="journal article" date="2014" name="Genome Biol. Evol.">
        <title>The secreted proteins of Achlya hypogyna and Thraustotheca clavata identify the ancestral oomycete secretome and reveal gene acquisitions by horizontal gene transfer.</title>
        <authorList>
            <person name="Misner I."/>
            <person name="Blouin N."/>
            <person name="Leonard G."/>
            <person name="Richards T.A."/>
            <person name="Lane C.E."/>
        </authorList>
    </citation>
    <scope>NUCLEOTIDE SEQUENCE [LARGE SCALE GENOMIC DNA]</scope>
    <source>
        <strain evidence="9 10">ATCC 48635</strain>
    </source>
</reference>
<evidence type="ECO:0000256" key="5">
    <source>
        <dbReference type="ARBA" id="ARBA00022989"/>
    </source>
</evidence>
<sequence length="301" mass="31763">MDSTKGIYLYDADAFTTPTPVRQMYTTPTRERRQSLGVVSVPSSTSSNGPRAPPAAEHGLRTNFKTTPSASEASYPATPPVTHLDFHGDPILEEDDKMPMHPTYARKTAGLGSSVAILVSALLGVGLGFGLGKLSPSTDTLNWIALPGNLFVRALKCLIVPLVFCTMTVSIAEVIELKRTSLLTLRTAGVFFLTSCLSACQGMAAAVAYRGLIATTTATVTKTVDGSQLAFSFKCANGLFMQTLANGSVACLEATNATAASVFAVTDVNNVLNFAKTDTKLSLTEQAIAIIDQVVPDNIFS</sequence>
<dbReference type="SUPFAM" id="SSF118215">
    <property type="entry name" value="Proton glutamate symport protein"/>
    <property type="match status" value="1"/>
</dbReference>
<feature type="compositionally biased region" description="Polar residues" evidence="8">
    <location>
        <begin position="63"/>
        <end position="72"/>
    </location>
</feature>
<keyword evidence="2 7" id="KW-0813">Transport</keyword>
<evidence type="ECO:0000256" key="8">
    <source>
        <dbReference type="SAM" id="MobiDB-lite"/>
    </source>
</evidence>
<dbReference type="InterPro" id="IPR036458">
    <property type="entry name" value="Na:dicarbo_symporter_sf"/>
</dbReference>
<dbReference type="EMBL" id="JNBR01001443">
    <property type="protein sequence ID" value="OQR87406.1"/>
    <property type="molecule type" value="Genomic_DNA"/>
</dbReference>
<protein>
    <recommendedName>
        <fullName evidence="7">Amino acid transporter</fullName>
    </recommendedName>
</protein>
<dbReference type="PANTHER" id="PTHR42865:SF7">
    <property type="entry name" value="PROTON_GLUTAMATE-ASPARTATE SYMPORTER"/>
    <property type="match status" value="1"/>
</dbReference>
<evidence type="ECO:0000256" key="7">
    <source>
        <dbReference type="RuleBase" id="RU361216"/>
    </source>
</evidence>
<comment type="caution">
    <text evidence="9">The sequence shown here is derived from an EMBL/GenBank/DDBJ whole genome shotgun (WGS) entry which is preliminary data.</text>
</comment>
<feature type="transmembrane region" description="Helical" evidence="7">
    <location>
        <begin position="108"/>
        <end position="131"/>
    </location>
</feature>
<organism evidence="9 10">
    <name type="scientific">Achlya hypogyna</name>
    <name type="common">Oomycete</name>
    <name type="synonym">Protoachlya hypogyna</name>
    <dbReference type="NCBI Taxonomy" id="1202772"/>
    <lineage>
        <taxon>Eukaryota</taxon>
        <taxon>Sar</taxon>
        <taxon>Stramenopiles</taxon>
        <taxon>Oomycota</taxon>
        <taxon>Saprolegniomycetes</taxon>
        <taxon>Saprolegniales</taxon>
        <taxon>Achlyaceae</taxon>
        <taxon>Achlya</taxon>
    </lineage>
</organism>
<keyword evidence="4 7" id="KW-0812">Transmembrane</keyword>
<dbReference type="OrthoDB" id="5877963at2759"/>
<keyword evidence="5 7" id="KW-1133">Transmembrane helix</keyword>
<dbReference type="GO" id="GO:0015293">
    <property type="term" value="F:symporter activity"/>
    <property type="evidence" value="ECO:0007669"/>
    <property type="project" value="UniProtKB-UniRule"/>
</dbReference>
<accession>A0A1V9YNQ4</accession>
<dbReference type="Gene3D" id="1.10.3860.10">
    <property type="entry name" value="Sodium:dicarboxylate symporter"/>
    <property type="match status" value="1"/>
</dbReference>
<evidence type="ECO:0000256" key="3">
    <source>
        <dbReference type="ARBA" id="ARBA00022475"/>
    </source>
</evidence>
<comment type="subcellular location">
    <subcellularLocation>
        <location evidence="1">Cell membrane</location>
        <topology evidence="1">Multi-pass membrane protein</topology>
    </subcellularLocation>
    <subcellularLocation>
        <location evidence="7">Membrane</location>
        <topology evidence="7">Multi-pass membrane protein</topology>
    </subcellularLocation>
</comment>
<comment type="caution">
    <text evidence="7">Lacks conserved residue(s) required for the propagation of feature annotation.</text>
</comment>
<dbReference type="InterPro" id="IPR001991">
    <property type="entry name" value="Na-dicarboxylate_symporter"/>
</dbReference>
<gene>
    <name evidence="9" type="ORF">ACHHYP_08863</name>
</gene>
<feature type="transmembrane region" description="Helical" evidence="7">
    <location>
        <begin position="187"/>
        <end position="209"/>
    </location>
</feature>
<feature type="transmembrane region" description="Helical" evidence="7">
    <location>
        <begin position="151"/>
        <end position="175"/>
    </location>
</feature>
<evidence type="ECO:0000256" key="1">
    <source>
        <dbReference type="ARBA" id="ARBA00004651"/>
    </source>
</evidence>
<keyword evidence="10" id="KW-1185">Reference proteome</keyword>
<proteinExistence type="inferred from homology"/>
<dbReference type="PANTHER" id="PTHR42865">
    <property type="entry name" value="PROTON/GLUTAMATE-ASPARTATE SYMPORTER"/>
    <property type="match status" value="1"/>
</dbReference>
<evidence type="ECO:0000313" key="10">
    <source>
        <dbReference type="Proteomes" id="UP000243579"/>
    </source>
</evidence>
<evidence type="ECO:0000313" key="9">
    <source>
        <dbReference type="EMBL" id="OQR87406.1"/>
    </source>
</evidence>
<keyword evidence="6 7" id="KW-0472">Membrane</keyword>
<evidence type="ECO:0000256" key="4">
    <source>
        <dbReference type="ARBA" id="ARBA00022692"/>
    </source>
</evidence>
<dbReference type="STRING" id="1202772.A0A1V9YNQ4"/>
<dbReference type="Proteomes" id="UP000243579">
    <property type="component" value="Unassembled WGS sequence"/>
</dbReference>
<dbReference type="AlphaFoldDB" id="A0A1V9YNQ4"/>
<dbReference type="Pfam" id="PF00375">
    <property type="entry name" value="SDF"/>
    <property type="match status" value="1"/>
</dbReference>